<dbReference type="Gene3D" id="3.30.450.20">
    <property type="entry name" value="PAS domain"/>
    <property type="match status" value="1"/>
</dbReference>
<dbReference type="Pfam" id="PF01740">
    <property type="entry name" value="STAS"/>
    <property type="match status" value="1"/>
</dbReference>
<protein>
    <submittedName>
        <fullName evidence="6">PAS domain-containing protein</fullName>
    </submittedName>
</protein>
<dbReference type="NCBIfam" id="TIGR00229">
    <property type="entry name" value="sensory_box"/>
    <property type="match status" value="1"/>
</dbReference>
<evidence type="ECO:0000256" key="1">
    <source>
        <dbReference type="ARBA" id="ARBA00022553"/>
    </source>
</evidence>
<accession>A0ABY7HIU3</accession>
<dbReference type="PROSITE" id="PS50112">
    <property type="entry name" value="PAS"/>
    <property type="match status" value="1"/>
</dbReference>
<dbReference type="PROSITE" id="PS50801">
    <property type="entry name" value="STAS"/>
    <property type="match status" value="1"/>
</dbReference>
<dbReference type="PROSITE" id="PS50113">
    <property type="entry name" value="PAC"/>
    <property type="match status" value="1"/>
</dbReference>
<evidence type="ECO:0000313" key="6">
    <source>
        <dbReference type="EMBL" id="WAS98784.1"/>
    </source>
</evidence>
<reference evidence="6" key="1">
    <citation type="submission" date="2022-11" db="EMBL/GenBank/DDBJ databases">
        <title>Minimal conservation of predation-associated metabolite biosynthetic gene clusters underscores biosynthetic potential of Myxococcota including descriptions for ten novel species: Archangium lansinium sp. nov., Myxococcus landrumus sp. nov., Nannocystis bai.</title>
        <authorList>
            <person name="Ahearne A."/>
            <person name="Stevens C."/>
            <person name="Dowd S."/>
        </authorList>
    </citation>
    <scope>NUCLEOTIDE SEQUENCE</scope>
    <source>
        <strain evidence="6">Fl3</strain>
    </source>
</reference>
<dbReference type="RefSeq" id="WP_269041142.1">
    <property type="nucleotide sequence ID" value="NZ_CP114040.1"/>
</dbReference>
<evidence type="ECO:0000259" key="5">
    <source>
        <dbReference type="PROSITE" id="PS50801"/>
    </source>
</evidence>
<dbReference type="SUPFAM" id="SSF55785">
    <property type="entry name" value="PYP-like sensor domain (PAS domain)"/>
    <property type="match status" value="1"/>
</dbReference>
<evidence type="ECO:0000259" key="3">
    <source>
        <dbReference type="PROSITE" id="PS50112"/>
    </source>
</evidence>
<dbReference type="InterPro" id="IPR036513">
    <property type="entry name" value="STAS_dom_sf"/>
</dbReference>
<feature type="coiled-coil region" evidence="2">
    <location>
        <begin position="133"/>
        <end position="160"/>
    </location>
</feature>
<dbReference type="CDD" id="cd07041">
    <property type="entry name" value="STAS_RsbR_RsbS_like"/>
    <property type="match status" value="1"/>
</dbReference>
<evidence type="ECO:0000256" key="2">
    <source>
        <dbReference type="SAM" id="Coils"/>
    </source>
</evidence>
<dbReference type="InterPro" id="IPR035965">
    <property type="entry name" value="PAS-like_dom_sf"/>
</dbReference>
<dbReference type="EMBL" id="CP114040">
    <property type="protein sequence ID" value="WAS98784.1"/>
    <property type="molecule type" value="Genomic_DNA"/>
</dbReference>
<dbReference type="CDD" id="cd00130">
    <property type="entry name" value="PAS"/>
    <property type="match status" value="1"/>
</dbReference>
<name>A0ABY7HIU3_9BACT</name>
<feature type="domain" description="STAS" evidence="5">
    <location>
        <begin position="166"/>
        <end position="277"/>
    </location>
</feature>
<feature type="domain" description="PAC" evidence="4">
    <location>
        <begin position="98"/>
        <end position="149"/>
    </location>
</feature>
<dbReference type="InterPro" id="IPR000700">
    <property type="entry name" value="PAS-assoc_C"/>
</dbReference>
<proteinExistence type="predicted"/>
<dbReference type="Gene3D" id="3.30.750.24">
    <property type="entry name" value="STAS domain"/>
    <property type="match status" value="1"/>
</dbReference>
<dbReference type="PANTHER" id="PTHR33745:SF3">
    <property type="entry name" value="RSBT CO-ANTAGONIST PROTEIN RSBRC"/>
    <property type="match status" value="1"/>
</dbReference>
<dbReference type="InterPro" id="IPR013656">
    <property type="entry name" value="PAS_4"/>
</dbReference>
<dbReference type="Pfam" id="PF08448">
    <property type="entry name" value="PAS_4"/>
    <property type="match status" value="1"/>
</dbReference>
<dbReference type="Proteomes" id="UP001164459">
    <property type="component" value="Chromosome"/>
</dbReference>
<keyword evidence="7" id="KW-1185">Reference proteome</keyword>
<dbReference type="InterPro" id="IPR002645">
    <property type="entry name" value="STAS_dom"/>
</dbReference>
<dbReference type="PANTHER" id="PTHR33745">
    <property type="entry name" value="RSBT ANTAGONIST PROTEIN RSBS-RELATED"/>
    <property type="match status" value="1"/>
</dbReference>
<gene>
    <name evidence="6" type="ORF">O0S08_21850</name>
</gene>
<dbReference type="SUPFAM" id="SSF52091">
    <property type="entry name" value="SpoIIaa-like"/>
    <property type="match status" value="1"/>
</dbReference>
<evidence type="ECO:0000259" key="4">
    <source>
        <dbReference type="PROSITE" id="PS50113"/>
    </source>
</evidence>
<sequence>MPVSGPDSSPDLATLLAENAALRERNELLTAVITHCPAVIFVKDTEGRLVVCNRTYERLADAEPGGLIGKTDHDIFGPEAGAQNRTNDLRVCETGAPQEVEELIPQRDGMHVYISVKFPIFDAGGQLYGIGGVATDITERRRAEDERNALQERVIAVQRSVLEELSTPIVPIADNVIALPLIGSIDRDRGRAIMQALLDGIAQHRARAAILDVTGVRSIDAQVAAGLLQSVQAARLLGTRVLVTGIRSEVAQAMVGLDADWSGVEVLATMREAVAWVLGRGAAHR</sequence>
<dbReference type="InterPro" id="IPR051932">
    <property type="entry name" value="Bact_StressResp_Reg"/>
</dbReference>
<feature type="domain" description="PAS" evidence="3">
    <location>
        <begin position="25"/>
        <end position="79"/>
    </location>
</feature>
<dbReference type="InterPro" id="IPR000014">
    <property type="entry name" value="PAS"/>
</dbReference>
<keyword evidence="1" id="KW-0597">Phosphoprotein</keyword>
<evidence type="ECO:0000313" key="7">
    <source>
        <dbReference type="Proteomes" id="UP001164459"/>
    </source>
</evidence>
<keyword evidence="2" id="KW-0175">Coiled coil</keyword>
<organism evidence="6 7">
    <name type="scientific">Nannocystis punicea</name>
    <dbReference type="NCBI Taxonomy" id="2995304"/>
    <lineage>
        <taxon>Bacteria</taxon>
        <taxon>Pseudomonadati</taxon>
        <taxon>Myxococcota</taxon>
        <taxon>Polyangia</taxon>
        <taxon>Nannocystales</taxon>
        <taxon>Nannocystaceae</taxon>
        <taxon>Nannocystis</taxon>
    </lineage>
</organism>